<proteinExistence type="predicted"/>
<accession>A0A0F0CRA5</accession>
<keyword evidence="4 6" id="KW-0175">Coiled coil</keyword>
<dbReference type="FunFam" id="3.40.50.300:FF:000984">
    <property type="entry name" value="Chromosome partition protein Smc"/>
    <property type="match status" value="1"/>
</dbReference>
<protein>
    <submittedName>
        <fullName evidence="8">Chromosome partitioning protein Smc</fullName>
    </submittedName>
</protein>
<dbReference type="InterPro" id="IPR003395">
    <property type="entry name" value="RecF/RecN/SMC_N"/>
</dbReference>
<evidence type="ECO:0000256" key="3">
    <source>
        <dbReference type="ARBA" id="ARBA00022840"/>
    </source>
</evidence>
<dbReference type="Pfam" id="PF02463">
    <property type="entry name" value="SMC_N"/>
    <property type="match status" value="1"/>
</dbReference>
<dbReference type="PATRIC" id="fig|1609969.3.peg.1703"/>
<organism evidence="8 9">
    <name type="scientific">Candidatus Omnitrophus magneticus</name>
    <dbReference type="NCBI Taxonomy" id="1609969"/>
    <lineage>
        <taxon>Bacteria</taxon>
        <taxon>Pseudomonadati</taxon>
        <taxon>Candidatus Omnitrophota</taxon>
        <taxon>Candidatus Omnitrophus</taxon>
    </lineage>
</organism>
<feature type="coiled-coil region" evidence="6">
    <location>
        <begin position="311"/>
        <end position="457"/>
    </location>
</feature>
<evidence type="ECO:0000256" key="2">
    <source>
        <dbReference type="ARBA" id="ARBA00022741"/>
    </source>
</evidence>
<dbReference type="InterPro" id="IPR036277">
    <property type="entry name" value="SMC_hinge_sf"/>
</dbReference>
<dbReference type="SUPFAM" id="SSF75553">
    <property type="entry name" value="Smc hinge domain"/>
    <property type="match status" value="1"/>
</dbReference>
<dbReference type="GO" id="GO:0005524">
    <property type="term" value="F:ATP binding"/>
    <property type="evidence" value="ECO:0007669"/>
    <property type="project" value="UniProtKB-KW"/>
</dbReference>
<dbReference type="EMBL" id="JYNY01000333">
    <property type="protein sequence ID" value="KJJ84544.1"/>
    <property type="molecule type" value="Genomic_DNA"/>
</dbReference>
<keyword evidence="9" id="KW-1185">Reference proteome</keyword>
<evidence type="ECO:0000256" key="4">
    <source>
        <dbReference type="ARBA" id="ARBA00023054"/>
    </source>
</evidence>
<evidence type="ECO:0000313" key="9">
    <source>
        <dbReference type="Proteomes" id="UP000033428"/>
    </source>
</evidence>
<keyword evidence="3" id="KW-0067">ATP-binding</keyword>
<dbReference type="GO" id="GO:0051276">
    <property type="term" value="P:chromosome organization"/>
    <property type="evidence" value="ECO:0007669"/>
    <property type="project" value="InterPro"/>
</dbReference>
<feature type="domain" description="SMC hinge" evidence="7">
    <location>
        <begin position="525"/>
        <end position="647"/>
    </location>
</feature>
<evidence type="ECO:0000256" key="5">
    <source>
        <dbReference type="ARBA" id="ARBA00023125"/>
    </source>
</evidence>
<keyword evidence="1" id="KW-0963">Cytoplasm</keyword>
<evidence type="ECO:0000259" key="7">
    <source>
        <dbReference type="SMART" id="SM00968"/>
    </source>
</evidence>
<name>A0A0F0CRA5_9BACT</name>
<reference evidence="8 9" key="1">
    <citation type="submission" date="2015-02" db="EMBL/GenBank/DDBJ databases">
        <title>Single-cell genomics of uncultivated deep-branching MTB reveals a conserved set of magnetosome genes.</title>
        <authorList>
            <person name="Kolinko S."/>
            <person name="Richter M."/>
            <person name="Glockner F.O."/>
            <person name="Brachmann A."/>
            <person name="Schuler D."/>
        </authorList>
    </citation>
    <scope>NUCLEOTIDE SEQUENCE [LARGE SCALE GENOMIC DNA]</scope>
    <source>
        <strain evidence="8">SKK-01</strain>
    </source>
</reference>
<dbReference type="Gene3D" id="3.40.50.300">
    <property type="entry name" value="P-loop containing nucleotide triphosphate hydrolases"/>
    <property type="match status" value="1"/>
</dbReference>
<sequence>MRLKKLEINGFKSFLNKTILKIEDGVTAIVGPNGCGKSNVVDAIKWVFGEQSAKSLRSSEMQDVIFNGTETRDAVNMAEVSITLSNDDRTLSVDYDEVTVTRRVFRSGESEYLLNKTAVRLMDIRNLFFGTGVGTSSYSVIEQGKMDLVLSSKPEERRYIFEEASGITAYKSRKKEALSKLERAQENLIRLDDIIREVERQLKAIERQARKAERYKALYEELKNSEIKLARHKYDELKTIIDLTAGEIEKINTYAGELKFDIENSSCSLSGSKEEFNTVVNDLQIQENQIMRIKGEIDKNNYTIKMNDERVQELNNSEARLAAEINFARNSRNEIVGRVNDLENNIARVSEFIGEKENIYRELDENLVNITNEIEKQRREMDILRDKVTTLAEEKTRARNTVIRAEADIENSTLRIRRLENEKNSMNAERETLFANVKNIESEMEFIKRSLEEDKNIFESFTKEYNIKNSARAEKFDLKINLEKQLNELRPKISFLEKIMTEREGIKKSVKSLIQLSSGENPKFAGVYGIFSEILSVTSAFADGFEAIMGDLSQAILVKTRDTAEAMATYLKENAFGSVSFLIVDELAVIAGDGAVFLADNKDGMGVSDIAGVTNISLLEEHLRNALKTISRDIVFADNHESARLILSGENFKGKVICGNGEVLWRGAYRTGDYTGKDNLSIFGRKEKFDVFKKEEAALSVKLDICEKELLVLNSWIEGSRVKLSEMSDTLRKREKEYVDASNRLLLANERHQAVSKNILVVVSDIQEENNIINKLKKDIELLRQK</sequence>
<dbReference type="GO" id="GO:0005694">
    <property type="term" value="C:chromosome"/>
    <property type="evidence" value="ECO:0007669"/>
    <property type="project" value="InterPro"/>
</dbReference>
<dbReference type="SMART" id="SM00968">
    <property type="entry name" value="SMC_hinge"/>
    <property type="match status" value="1"/>
</dbReference>
<dbReference type="GO" id="GO:0003677">
    <property type="term" value="F:DNA binding"/>
    <property type="evidence" value="ECO:0007669"/>
    <property type="project" value="UniProtKB-KW"/>
</dbReference>
<evidence type="ECO:0000313" key="8">
    <source>
        <dbReference type="EMBL" id="KJJ84544.1"/>
    </source>
</evidence>
<dbReference type="Gene3D" id="1.10.287.1490">
    <property type="match status" value="1"/>
</dbReference>
<dbReference type="Gene3D" id="3.30.70.1620">
    <property type="match status" value="1"/>
</dbReference>
<dbReference type="InterPro" id="IPR010935">
    <property type="entry name" value="SMC_hinge"/>
</dbReference>
<evidence type="ECO:0000256" key="1">
    <source>
        <dbReference type="ARBA" id="ARBA00022490"/>
    </source>
</evidence>
<dbReference type="InterPro" id="IPR027417">
    <property type="entry name" value="P-loop_NTPase"/>
</dbReference>
<dbReference type="Pfam" id="PF06470">
    <property type="entry name" value="SMC_hinge"/>
    <property type="match status" value="1"/>
</dbReference>
<keyword evidence="5" id="KW-0238">DNA-binding</keyword>
<evidence type="ECO:0000256" key="6">
    <source>
        <dbReference type="SAM" id="Coils"/>
    </source>
</evidence>
<keyword evidence="2" id="KW-0547">Nucleotide-binding</keyword>
<dbReference type="PANTHER" id="PTHR43977">
    <property type="entry name" value="STRUCTURAL MAINTENANCE OF CHROMOSOMES PROTEIN 3"/>
    <property type="match status" value="1"/>
</dbReference>
<dbReference type="SUPFAM" id="SSF52540">
    <property type="entry name" value="P-loop containing nucleoside triphosphate hydrolases"/>
    <property type="match status" value="1"/>
</dbReference>
<dbReference type="Gene3D" id="1.20.1060.20">
    <property type="match status" value="1"/>
</dbReference>
<dbReference type="Proteomes" id="UP000033428">
    <property type="component" value="Unassembled WGS sequence"/>
</dbReference>
<feature type="coiled-coil region" evidence="6">
    <location>
        <begin position="167"/>
        <end position="225"/>
    </location>
</feature>
<comment type="caution">
    <text evidence="8">The sequence shown here is derived from an EMBL/GenBank/DDBJ whole genome shotgun (WGS) entry which is preliminary data.</text>
</comment>
<dbReference type="AlphaFoldDB" id="A0A0F0CRA5"/>
<gene>
    <name evidence="8" type="ORF">OMAG_001587</name>
</gene>